<dbReference type="Pfam" id="PF10237">
    <property type="entry name" value="N6-adenineMlase"/>
    <property type="match status" value="1"/>
</dbReference>
<evidence type="ECO:0000256" key="4">
    <source>
        <dbReference type="ARBA" id="ARBA00022679"/>
    </source>
</evidence>
<name>D6WX24_TRICA</name>
<dbReference type="FunCoup" id="D6WX24">
    <property type="interactions" value="1349"/>
</dbReference>
<proteinExistence type="predicted"/>
<keyword evidence="3" id="KW-0489">Methyltransferase</keyword>
<keyword evidence="4" id="KW-0808">Transferase</keyword>
<evidence type="ECO:0000256" key="5">
    <source>
        <dbReference type="ARBA" id="ARBA00023242"/>
    </source>
</evidence>
<dbReference type="InParanoid" id="D6WX24"/>
<sequence length="442" mass="51582">MPKSSQLTPIIEITAPEFDHALQCSRSNWKHPSGTSRDGNVGMSGVEVITDDLQSHPWCSHGPTLLFSRTSNGVKRRFFACSACRDRKLCPFFLYEDEKHKYKSEGWKNEREKFLRNIDHRKLFITLNQMRQLPPTDRAYCHTCAGFQLKKFWDKHTEHNFVTTVSDYEIAHPSEFLPPLEDAKKEAQFLFSLTSVRVIVDIFKSLNYRKVISLGTPRIHEFITNQCPDMDTLLLDFDSRYHNFYGPLQFCWYNSFNNHFFLPESQQVFEDFLKTESDLVLILDPPFGGRVEPLAHTIKQISEKYNQLNEKTKLSVFWVFPYFMEPQILNSLPDYSMLDYKVDYDNHPLFQDGAKARKFGSPVRIFTNVDPSKIVLPANEGYKFCQECNKWVSNENKHCPICQKCTSKDGRTYTHSLRKMWSVLPTGPQMRRLGLYSGLFPL</sequence>
<dbReference type="PANTHER" id="PTHR13493">
    <property type="entry name" value="ZINC FINGER CCHC DOMAIN-CONTAINING"/>
    <property type="match status" value="1"/>
</dbReference>
<dbReference type="PROSITE" id="PS00092">
    <property type="entry name" value="N6_MTASE"/>
    <property type="match status" value="1"/>
</dbReference>
<dbReference type="InterPro" id="IPR002052">
    <property type="entry name" value="DNA_methylase_N6_adenine_CS"/>
</dbReference>
<dbReference type="OMA" id="FPYFMEH"/>
<reference evidence="6 7" key="1">
    <citation type="journal article" date="2008" name="Nature">
        <title>The genome of the model beetle and pest Tribolium castaneum.</title>
        <authorList>
            <consortium name="Tribolium Genome Sequencing Consortium"/>
            <person name="Richards S."/>
            <person name="Gibbs R.A."/>
            <person name="Weinstock G.M."/>
            <person name="Brown S.J."/>
            <person name="Denell R."/>
            <person name="Beeman R.W."/>
            <person name="Gibbs R."/>
            <person name="Beeman R.W."/>
            <person name="Brown S.J."/>
            <person name="Bucher G."/>
            <person name="Friedrich M."/>
            <person name="Grimmelikhuijzen C.J."/>
            <person name="Klingler M."/>
            <person name="Lorenzen M."/>
            <person name="Richards S."/>
            <person name="Roth S."/>
            <person name="Schroder R."/>
            <person name="Tautz D."/>
            <person name="Zdobnov E.M."/>
            <person name="Muzny D."/>
            <person name="Gibbs R.A."/>
            <person name="Weinstock G.M."/>
            <person name="Attaway T."/>
            <person name="Bell S."/>
            <person name="Buhay C.J."/>
            <person name="Chandrabose M.N."/>
            <person name="Chavez D."/>
            <person name="Clerk-Blankenburg K.P."/>
            <person name="Cree A."/>
            <person name="Dao M."/>
            <person name="Davis C."/>
            <person name="Chacko J."/>
            <person name="Dinh H."/>
            <person name="Dugan-Rocha S."/>
            <person name="Fowler G."/>
            <person name="Garner T.T."/>
            <person name="Garnes J."/>
            <person name="Gnirke A."/>
            <person name="Hawes A."/>
            <person name="Hernandez J."/>
            <person name="Hines S."/>
            <person name="Holder M."/>
            <person name="Hume J."/>
            <person name="Jhangiani S.N."/>
            <person name="Joshi V."/>
            <person name="Khan Z.M."/>
            <person name="Jackson L."/>
            <person name="Kovar C."/>
            <person name="Kowis A."/>
            <person name="Lee S."/>
            <person name="Lewis L.R."/>
            <person name="Margolis J."/>
            <person name="Morgan M."/>
            <person name="Nazareth L.V."/>
            <person name="Nguyen N."/>
            <person name="Okwuonu G."/>
            <person name="Parker D."/>
            <person name="Richards S."/>
            <person name="Ruiz S.J."/>
            <person name="Santibanez J."/>
            <person name="Savard J."/>
            <person name="Scherer S.E."/>
            <person name="Schneider B."/>
            <person name="Sodergren E."/>
            <person name="Tautz D."/>
            <person name="Vattahil S."/>
            <person name="Villasana D."/>
            <person name="White C.S."/>
            <person name="Wright R."/>
            <person name="Park Y."/>
            <person name="Beeman R.W."/>
            <person name="Lord J."/>
            <person name="Oppert B."/>
            <person name="Lorenzen M."/>
            <person name="Brown S."/>
            <person name="Wang L."/>
            <person name="Savard J."/>
            <person name="Tautz D."/>
            <person name="Richards S."/>
            <person name="Weinstock G."/>
            <person name="Gibbs R.A."/>
            <person name="Liu Y."/>
            <person name="Worley K."/>
            <person name="Weinstock G."/>
            <person name="Elsik C.G."/>
            <person name="Reese J.T."/>
            <person name="Elhaik E."/>
            <person name="Landan G."/>
            <person name="Graur D."/>
            <person name="Arensburger P."/>
            <person name="Atkinson P."/>
            <person name="Beeman R.W."/>
            <person name="Beidler J."/>
            <person name="Brown S.J."/>
            <person name="Demuth J.P."/>
            <person name="Drury D.W."/>
            <person name="Du Y.Z."/>
            <person name="Fujiwara H."/>
            <person name="Lorenzen M."/>
            <person name="Maselli V."/>
            <person name="Osanai M."/>
            <person name="Park Y."/>
            <person name="Robertson H.M."/>
            <person name="Tu Z."/>
            <person name="Wang J.J."/>
            <person name="Wang S."/>
            <person name="Richards S."/>
            <person name="Song H."/>
            <person name="Zhang L."/>
            <person name="Sodergren E."/>
            <person name="Werner D."/>
            <person name="Stanke M."/>
            <person name="Morgenstern B."/>
            <person name="Solovyev V."/>
            <person name="Kosarev P."/>
            <person name="Brown G."/>
            <person name="Chen H.C."/>
            <person name="Ermolaeva O."/>
            <person name="Hlavina W."/>
            <person name="Kapustin Y."/>
            <person name="Kiryutin B."/>
            <person name="Kitts P."/>
            <person name="Maglott D."/>
            <person name="Pruitt K."/>
            <person name="Sapojnikov V."/>
            <person name="Souvorov A."/>
            <person name="Mackey A.J."/>
            <person name="Waterhouse R.M."/>
            <person name="Wyder S."/>
            <person name="Zdobnov E.M."/>
            <person name="Zdobnov E.M."/>
            <person name="Wyder S."/>
            <person name="Kriventseva E.V."/>
            <person name="Kadowaki T."/>
            <person name="Bork P."/>
            <person name="Aranda M."/>
            <person name="Bao R."/>
            <person name="Beermann A."/>
            <person name="Berns N."/>
            <person name="Bolognesi R."/>
            <person name="Bonneton F."/>
            <person name="Bopp D."/>
            <person name="Brown S.J."/>
            <person name="Bucher G."/>
            <person name="Butts T."/>
            <person name="Chaumot A."/>
            <person name="Denell R.E."/>
            <person name="Ferrier D.E."/>
            <person name="Friedrich M."/>
            <person name="Gordon C.M."/>
            <person name="Jindra M."/>
            <person name="Klingler M."/>
            <person name="Lan Q."/>
            <person name="Lattorff H.M."/>
            <person name="Laudet V."/>
            <person name="von Levetsow C."/>
            <person name="Liu Z."/>
            <person name="Lutz R."/>
            <person name="Lynch J.A."/>
            <person name="da Fonseca R.N."/>
            <person name="Posnien N."/>
            <person name="Reuter R."/>
            <person name="Roth S."/>
            <person name="Savard J."/>
            <person name="Schinko J.B."/>
            <person name="Schmitt C."/>
            <person name="Schoppmeier M."/>
            <person name="Schroder R."/>
            <person name="Shippy T.D."/>
            <person name="Simonnet F."/>
            <person name="Marques-Souza H."/>
            <person name="Tautz D."/>
            <person name="Tomoyasu Y."/>
            <person name="Trauner J."/>
            <person name="Van der Zee M."/>
            <person name="Vervoort M."/>
            <person name="Wittkopp N."/>
            <person name="Wimmer E.A."/>
            <person name="Yang X."/>
            <person name="Jones A.K."/>
            <person name="Sattelle D.B."/>
            <person name="Ebert P.R."/>
            <person name="Nelson D."/>
            <person name="Scott J.G."/>
            <person name="Beeman R.W."/>
            <person name="Muthukrishnan S."/>
            <person name="Kramer K.J."/>
            <person name="Arakane Y."/>
            <person name="Beeman R.W."/>
            <person name="Zhu Q."/>
            <person name="Hogenkamp D."/>
            <person name="Dixit R."/>
            <person name="Oppert B."/>
            <person name="Jiang H."/>
            <person name="Zou Z."/>
            <person name="Marshall J."/>
            <person name="Elpidina E."/>
            <person name="Vinokurov K."/>
            <person name="Oppert C."/>
            <person name="Zou Z."/>
            <person name="Evans J."/>
            <person name="Lu Z."/>
            <person name="Zhao P."/>
            <person name="Sumathipala N."/>
            <person name="Altincicek B."/>
            <person name="Vilcinskas A."/>
            <person name="Williams M."/>
            <person name="Hultmark D."/>
            <person name="Hetru C."/>
            <person name="Jiang H."/>
            <person name="Grimmelikhuijzen C.J."/>
            <person name="Hauser F."/>
            <person name="Cazzamali G."/>
            <person name="Williamson M."/>
            <person name="Park Y."/>
            <person name="Li B."/>
            <person name="Tanaka Y."/>
            <person name="Predel R."/>
            <person name="Neupert S."/>
            <person name="Schachtner J."/>
            <person name="Verleyen P."/>
            <person name="Raible F."/>
            <person name="Bork P."/>
            <person name="Friedrich M."/>
            <person name="Walden K.K."/>
            <person name="Robertson H.M."/>
            <person name="Angeli S."/>
            <person name="Foret S."/>
            <person name="Bucher G."/>
            <person name="Schuetz S."/>
            <person name="Maleszka R."/>
            <person name="Wimmer E.A."/>
            <person name="Beeman R.W."/>
            <person name="Lorenzen M."/>
            <person name="Tomoyasu Y."/>
            <person name="Miller S.C."/>
            <person name="Grossmann D."/>
            <person name="Bucher G."/>
        </authorList>
    </citation>
    <scope>NUCLEOTIDE SEQUENCE [LARGE SCALE GENOMIC DNA]</scope>
    <source>
        <strain evidence="6 7">Georgia GA2</strain>
    </source>
</reference>
<dbReference type="GO" id="GO:0005737">
    <property type="term" value="C:cytoplasm"/>
    <property type="evidence" value="ECO:0000318"/>
    <property type="project" value="GO_Central"/>
</dbReference>
<evidence type="ECO:0000256" key="1">
    <source>
        <dbReference type="ARBA" id="ARBA00004496"/>
    </source>
</evidence>
<evidence type="ECO:0000256" key="2">
    <source>
        <dbReference type="ARBA" id="ARBA00022490"/>
    </source>
</evidence>
<accession>D6WX24</accession>
<keyword evidence="5" id="KW-0539">Nucleus</keyword>
<dbReference type="PANTHER" id="PTHR13493:SF3">
    <property type="entry name" value="RRNA N6-ADENOSINE-METHYLTRANSFERASE ZCCHC4"/>
    <property type="match status" value="1"/>
</dbReference>
<gene>
    <name evidence="6" type="primary">AUGUSTUS-3.0.2_05649</name>
    <name evidence="6" type="ORF">TcasGA2_TC005649</name>
</gene>
<dbReference type="AlphaFoldDB" id="D6WX24"/>
<evidence type="ECO:0000313" key="7">
    <source>
        <dbReference type="Proteomes" id="UP000007266"/>
    </source>
</evidence>
<dbReference type="Proteomes" id="UP000007266">
    <property type="component" value="Linkage group 8"/>
</dbReference>
<comment type="subcellular location">
    <subcellularLocation>
        <location evidence="1">Cytoplasm</location>
    </subcellularLocation>
</comment>
<dbReference type="PROSITE" id="PS50216">
    <property type="entry name" value="DHHC"/>
    <property type="match status" value="1"/>
</dbReference>
<dbReference type="HOGENOM" id="CLU_034589_0_0_1"/>
<dbReference type="GO" id="GO:0031167">
    <property type="term" value="P:rRNA methylation"/>
    <property type="evidence" value="ECO:0000318"/>
    <property type="project" value="GO_Central"/>
</dbReference>
<organism evidence="6 7">
    <name type="scientific">Tribolium castaneum</name>
    <name type="common">Red flour beetle</name>
    <dbReference type="NCBI Taxonomy" id="7070"/>
    <lineage>
        <taxon>Eukaryota</taxon>
        <taxon>Metazoa</taxon>
        <taxon>Ecdysozoa</taxon>
        <taxon>Arthropoda</taxon>
        <taxon>Hexapoda</taxon>
        <taxon>Insecta</taxon>
        <taxon>Pterygota</taxon>
        <taxon>Neoptera</taxon>
        <taxon>Endopterygota</taxon>
        <taxon>Coleoptera</taxon>
        <taxon>Polyphaga</taxon>
        <taxon>Cucujiformia</taxon>
        <taxon>Tenebrionidae</taxon>
        <taxon>Tenebrionidae incertae sedis</taxon>
        <taxon>Tribolium</taxon>
    </lineage>
</organism>
<evidence type="ECO:0000256" key="3">
    <source>
        <dbReference type="ARBA" id="ARBA00022603"/>
    </source>
</evidence>
<keyword evidence="2" id="KW-0963">Cytoplasm</keyword>
<keyword evidence="7" id="KW-1185">Reference proteome</keyword>
<dbReference type="InterPro" id="IPR039846">
    <property type="entry name" value="ZCCHC4"/>
</dbReference>
<dbReference type="InterPro" id="IPR041370">
    <property type="entry name" value="Mlase_EEF1AKMT1/ZCCHC4"/>
</dbReference>
<dbReference type="EMBL" id="KQ971361">
    <property type="protein sequence ID" value="EFA08055.2"/>
    <property type="molecule type" value="Genomic_DNA"/>
</dbReference>
<dbReference type="GO" id="GO:0005730">
    <property type="term" value="C:nucleolus"/>
    <property type="evidence" value="ECO:0000318"/>
    <property type="project" value="GO_Central"/>
</dbReference>
<protein>
    <submittedName>
        <fullName evidence="6">Zinc finger CCHC domain-containing protein 4-like Protein</fullName>
    </submittedName>
</protein>
<dbReference type="STRING" id="7070.D6WX24"/>
<dbReference type="GO" id="GO:0008988">
    <property type="term" value="F:rRNA (adenine-N6-)-methyltransferase activity"/>
    <property type="evidence" value="ECO:0000318"/>
    <property type="project" value="GO_Central"/>
</dbReference>
<evidence type="ECO:0000313" key="6">
    <source>
        <dbReference type="EMBL" id="EFA08055.2"/>
    </source>
</evidence>
<reference evidence="6 7" key="2">
    <citation type="journal article" date="2010" name="Nucleic Acids Res.">
        <title>BeetleBase in 2010: revisions to provide comprehensive genomic information for Tribolium castaneum.</title>
        <authorList>
            <person name="Kim H.S."/>
            <person name="Murphy T."/>
            <person name="Xia J."/>
            <person name="Caragea D."/>
            <person name="Park Y."/>
            <person name="Beeman R.W."/>
            <person name="Lorenzen M.D."/>
            <person name="Butcher S."/>
            <person name="Manak J.R."/>
            <person name="Brown S.J."/>
        </authorList>
    </citation>
    <scope>GENOME REANNOTATION</scope>
    <source>
        <strain evidence="6 7">Georgia GA2</strain>
    </source>
</reference>
<dbReference type="eggNOG" id="KOG4399">
    <property type="taxonomic scope" value="Eukaryota"/>
</dbReference>
<dbReference type="GO" id="GO:0003676">
    <property type="term" value="F:nucleic acid binding"/>
    <property type="evidence" value="ECO:0007669"/>
    <property type="project" value="InterPro"/>
</dbReference>